<name>A0A2P2PVT6_RHIMU</name>
<reference evidence="1" key="1">
    <citation type="submission" date="2018-02" db="EMBL/GenBank/DDBJ databases">
        <title>Rhizophora mucronata_Transcriptome.</title>
        <authorList>
            <person name="Meera S.P."/>
            <person name="Sreeshan A."/>
            <person name="Augustine A."/>
        </authorList>
    </citation>
    <scope>NUCLEOTIDE SEQUENCE</scope>
    <source>
        <tissue evidence="1">Leaf</tissue>
    </source>
</reference>
<protein>
    <submittedName>
        <fullName evidence="1">Uncharacterized protein</fullName>
    </submittedName>
</protein>
<dbReference type="AlphaFoldDB" id="A0A2P2PVT6"/>
<accession>A0A2P2PVT6</accession>
<proteinExistence type="predicted"/>
<sequence>MKFKPIHQKQLYSSAFTEATVKKQRKIKM</sequence>
<evidence type="ECO:0000313" key="1">
    <source>
        <dbReference type="EMBL" id="MBX58749.1"/>
    </source>
</evidence>
<dbReference type="EMBL" id="GGEC01078265">
    <property type="protein sequence ID" value="MBX58749.1"/>
    <property type="molecule type" value="Transcribed_RNA"/>
</dbReference>
<organism evidence="1">
    <name type="scientific">Rhizophora mucronata</name>
    <name type="common">Asiatic mangrove</name>
    <dbReference type="NCBI Taxonomy" id="61149"/>
    <lineage>
        <taxon>Eukaryota</taxon>
        <taxon>Viridiplantae</taxon>
        <taxon>Streptophyta</taxon>
        <taxon>Embryophyta</taxon>
        <taxon>Tracheophyta</taxon>
        <taxon>Spermatophyta</taxon>
        <taxon>Magnoliopsida</taxon>
        <taxon>eudicotyledons</taxon>
        <taxon>Gunneridae</taxon>
        <taxon>Pentapetalae</taxon>
        <taxon>rosids</taxon>
        <taxon>fabids</taxon>
        <taxon>Malpighiales</taxon>
        <taxon>Rhizophoraceae</taxon>
        <taxon>Rhizophora</taxon>
    </lineage>
</organism>